<name>A0A0F9G6S5_9ZZZZ</name>
<dbReference type="Pfam" id="PF06074">
    <property type="entry name" value="Portal_Mu"/>
    <property type="match status" value="1"/>
</dbReference>
<reference evidence="1" key="1">
    <citation type="journal article" date="2015" name="Nature">
        <title>Complex archaea that bridge the gap between prokaryotes and eukaryotes.</title>
        <authorList>
            <person name="Spang A."/>
            <person name="Saw J.H."/>
            <person name="Jorgensen S.L."/>
            <person name="Zaremba-Niedzwiedzka K."/>
            <person name="Martijn J."/>
            <person name="Lind A.E."/>
            <person name="van Eijk R."/>
            <person name="Schleper C."/>
            <person name="Guy L."/>
            <person name="Ettema T.J."/>
        </authorList>
    </citation>
    <scope>NUCLEOTIDE SEQUENCE</scope>
</reference>
<comment type="caution">
    <text evidence="1">The sequence shown here is derived from an EMBL/GenBank/DDBJ whole genome shotgun (WGS) entry which is preliminary data.</text>
</comment>
<gene>
    <name evidence="1" type="ORF">LCGC14_1947840</name>
</gene>
<protein>
    <submittedName>
        <fullName evidence="1">Uncharacterized protein</fullName>
    </submittedName>
</protein>
<feature type="non-terminal residue" evidence="1">
    <location>
        <position position="379"/>
    </location>
</feature>
<evidence type="ECO:0000313" key="1">
    <source>
        <dbReference type="EMBL" id="KKL86126.1"/>
    </source>
</evidence>
<dbReference type="InterPro" id="IPR009279">
    <property type="entry name" value="Portal_Mu"/>
</dbReference>
<proteinExistence type="predicted"/>
<dbReference type="EMBL" id="LAZR01021207">
    <property type="protein sequence ID" value="KKL86126.1"/>
    <property type="molecule type" value="Genomic_DNA"/>
</dbReference>
<accession>A0A0F9G6S5</accession>
<dbReference type="AlphaFoldDB" id="A0A0F9G6S5"/>
<sequence length="379" mass="42190">MKVLSWLGLADRQAALPQKQQAPDLTEYGATGTPIFGGFLRDVGEYNPALQGLSAFATYEKMRRSDAQVAATLLGMKLPIRSAEWTVVEPDDATPVEKEAAEFVRECLLEEIELDSVIENALLMLDFGVAAHEDVYYIDGNRVRLKKLAPRLPLTFNRWIVEGEELAAIEQQGYAGDGYKTVEIPADKIALFTFQQEGANYAGRSVMRPMYQHWYFKSNLYKIDAIACERNGMGVPWAKMGDNAKSEDRKTAIDWLEKLSAHEKAAILIPPGWEWGLMGVTGRTRDPKDSIAHHNVAISMAGLAQFMMLGQSDSGNRALGETMSDFFHLALQATANKIARVMNQTTVRRLVDFNFAGVKRRPRLVPQQILSLSFGSVSQ</sequence>
<organism evidence="1">
    <name type="scientific">marine sediment metagenome</name>
    <dbReference type="NCBI Taxonomy" id="412755"/>
    <lineage>
        <taxon>unclassified sequences</taxon>
        <taxon>metagenomes</taxon>
        <taxon>ecological metagenomes</taxon>
    </lineage>
</organism>